<name>A0AAD7UJM2_9STRA</name>
<evidence type="ECO:0000313" key="2">
    <source>
        <dbReference type="EMBL" id="KAJ8609460.1"/>
    </source>
</evidence>
<comment type="caution">
    <text evidence="2">The sequence shown here is derived from an EMBL/GenBank/DDBJ whole genome shotgun (WGS) entry which is preliminary data.</text>
</comment>
<organism evidence="2 3">
    <name type="scientific">Chrysophaeum taylorii</name>
    <dbReference type="NCBI Taxonomy" id="2483200"/>
    <lineage>
        <taxon>Eukaryota</taxon>
        <taxon>Sar</taxon>
        <taxon>Stramenopiles</taxon>
        <taxon>Ochrophyta</taxon>
        <taxon>Pelagophyceae</taxon>
        <taxon>Pelagomonadales</taxon>
        <taxon>Pelagomonadaceae</taxon>
        <taxon>Chrysophaeum</taxon>
    </lineage>
</organism>
<keyword evidence="3" id="KW-1185">Reference proteome</keyword>
<proteinExistence type="predicted"/>
<accession>A0AAD7UJM2</accession>
<sequence length="417" mass="46191">MMCLSFLLLYFNPMFNVVAVLLAGSTEALRAAAPPLRRPSTRVLSSAADDDGLVVSPARTMAQALRQLWETVARYDEVSLADPMDDATAIVFPECAPLRSNRIWAAFFEHLECCKDVCDRFGTKVVAMPSADGEDRALVVRRVRGQRGDEEEEDDDDDWELSPELAAKLRGLDDEEPVPEAAFFKEDDDDDDAPDNEILAVSRRWVDAIVSGAGVCPFSVNADNAGLPVGKVRYEISRAADAESAYAAYWHEVDLIQTTDVKALSTTLLVLADRRWAYNLEEFETLGTTLAQALEGKGLGFEEDLQLVFFHPAYAFRDGRERAGSDGAANFARRSPYPMVNILRTKQVRDAQRSLPTALVYAQNEATLADIGADLLGDMLHKRDWSPIDGRRVDRKAIEVLRIAQDLMRQSDAAANK</sequence>
<dbReference type="InterPro" id="IPR009858">
    <property type="entry name" value="DUF1415"/>
</dbReference>
<evidence type="ECO:0000313" key="3">
    <source>
        <dbReference type="Proteomes" id="UP001230188"/>
    </source>
</evidence>
<dbReference type="Pfam" id="PF07209">
    <property type="entry name" value="DUF1415"/>
    <property type="match status" value="1"/>
</dbReference>
<reference evidence="2" key="1">
    <citation type="submission" date="2023-01" db="EMBL/GenBank/DDBJ databases">
        <title>Metagenome sequencing of chrysophaentin producing Chrysophaeum taylorii.</title>
        <authorList>
            <person name="Davison J."/>
            <person name="Bewley C."/>
        </authorList>
    </citation>
    <scope>NUCLEOTIDE SEQUENCE</scope>
    <source>
        <strain evidence="2">NIES-1699</strain>
    </source>
</reference>
<gene>
    <name evidence="2" type="ORF">CTAYLR_005431</name>
</gene>
<protein>
    <submittedName>
        <fullName evidence="2">Uncharacterized protein</fullName>
    </submittedName>
</protein>
<dbReference type="AlphaFoldDB" id="A0AAD7UJM2"/>
<feature type="signal peptide" evidence="1">
    <location>
        <begin position="1"/>
        <end position="28"/>
    </location>
</feature>
<dbReference type="EMBL" id="JAQMWT010000139">
    <property type="protein sequence ID" value="KAJ8609460.1"/>
    <property type="molecule type" value="Genomic_DNA"/>
</dbReference>
<evidence type="ECO:0000256" key="1">
    <source>
        <dbReference type="SAM" id="SignalP"/>
    </source>
</evidence>
<dbReference type="Proteomes" id="UP001230188">
    <property type="component" value="Unassembled WGS sequence"/>
</dbReference>
<keyword evidence="1" id="KW-0732">Signal</keyword>
<feature type="chain" id="PRO_5041943577" evidence="1">
    <location>
        <begin position="29"/>
        <end position="417"/>
    </location>
</feature>